<dbReference type="InterPro" id="IPR013344">
    <property type="entry name" value="RNR_NrdJ/NrdZ"/>
</dbReference>
<feature type="domain" description="TSCPD" evidence="18">
    <location>
        <begin position="698"/>
        <end position="797"/>
    </location>
</feature>
<evidence type="ECO:0000256" key="4">
    <source>
        <dbReference type="ARBA" id="ARBA00014409"/>
    </source>
</evidence>
<evidence type="ECO:0000256" key="9">
    <source>
        <dbReference type="ARBA" id="ARBA00023116"/>
    </source>
</evidence>
<dbReference type="InterPro" id="IPR013509">
    <property type="entry name" value="RNR_lsu_N"/>
</dbReference>
<dbReference type="EC" id="1.17.4.1" evidence="3 14"/>
<evidence type="ECO:0000256" key="1">
    <source>
        <dbReference type="ARBA" id="ARBA00001922"/>
    </source>
</evidence>
<dbReference type="UniPathway" id="UPA00326"/>
<keyword evidence="9" id="KW-0215">Deoxyribonucleotide synthesis</keyword>
<evidence type="ECO:0000256" key="14">
    <source>
        <dbReference type="RuleBase" id="RU364064"/>
    </source>
</evidence>
<evidence type="ECO:0000259" key="17">
    <source>
        <dbReference type="Pfam" id="PF02867"/>
    </source>
</evidence>
<dbReference type="Pfam" id="PF02867">
    <property type="entry name" value="Ribonuc_red_lgC"/>
    <property type="match status" value="1"/>
</dbReference>
<dbReference type="PANTHER" id="PTHR43371:SF1">
    <property type="entry name" value="RIBONUCLEOSIDE-DIPHOSPHATE REDUCTASE"/>
    <property type="match status" value="1"/>
</dbReference>
<feature type="compositionally biased region" description="Basic and acidic residues" evidence="15">
    <location>
        <begin position="31"/>
        <end position="42"/>
    </location>
</feature>
<sequence length="868" mass="94256">MKWLESADGSSASAVSDKSVNAPLTNANSSKKPEKNKKIELSENSRTILEKRYIRKNSDGSPAETIEGMFERIAAAIAEPDRGYRDVEITKTEFYNLLTTKKFFPNSPTFTGAGTPLGQLAACFVLPISDDMGRDPNGIFSTLRNAALIQQTGGGNGFSFSDLRPRGSYVSRSGGKATGPVGFLEVYDAAFGMIAQGGVRRGANMAVLRVDHPDVRDFIKCKSAEGKVANFNISVAVTDVFMRAVLDDTTYELIDPHTKKVTETPKAREIFDMIVRYAHRNGEPGVLFIDAANRTNPVPHLYELKATNPCGEQWLGPYENCCLGSINLAEHVTKDGKFDWEEFRKSVVLSTRFLDNVVTANAFVPEVPQLREAADNSRRIGLGFMGLADVMYKLGVRYGSEVGQEFSAQVAEYMRYHSMQTSIELAKERGTYKAFKGSMYDPQNFKFMPPVPLKTYRKDFGRPSLDWNEVVSGIKAHGIRNAAQTTIAPTGTISTVAGIEGYGCEPVFALAYYRNVYQAAMDENGLTLTYVSPTFLTALDNAGIVGDERKAIVDEIINTGTCQNIKNLPEKIKDTFVVSADITPEEHIMMQASVQAFIDNSISKTCNFPSHATVDDVAKVYKMGWELGCKGLTVYVTGSRDEVVLETKATKDAKSSGVTEPMVGEGLIGSRNVSAAESAPAVSAVSRPSSLRGFRLTGATYKVVTPQGKAYITLNRDNEGNPVEVFMNVGKAGSDVAALSEALGRSLSGWLQASVNPLSTVKEIVSQFVGIGGSRSVGFGHNRVSSIPDALAKVFTEEFELKVHTNGDTKVEASKTDLQPKNAVSSVAAEPNRSLTFATADMCPECGNHTLVKEEGCQKCYDCGFSMC</sequence>
<accession>A0A7C4XTL7</accession>
<evidence type="ECO:0000256" key="11">
    <source>
        <dbReference type="ARBA" id="ARBA00023285"/>
    </source>
</evidence>
<feature type="domain" description="Ribonucleotide reductase large subunit C-terminal" evidence="17">
    <location>
        <begin position="121"/>
        <end position="635"/>
    </location>
</feature>
<dbReference type="PANTHER" id="PTHR43371">
    <property type="entry name" value="VITAMIN B12-DEPENDENT RIBONUCLEOTIDE REDUCTASE"/>
    <property type="match status" value="1"/>
</dbReference>
<keyword evidence="8 14" id="KW-0560">Oxidoreductase</keyword>
<dbReference type="GO" id="GO:0031419">
    <property type="term" value="F:cobalamin binding"/>
    <property type="evidence" value="ECO:0007669"/>
    <property type="project" value="UniProtKB-KW"/>
</dbReference>
<evidence type="ECO:0000256" key="3">
    <source>
        <dbReference type="ARBA" id="ARBA00012274"/>
    </source>
</evidence>
<keyword evidence="5 14" id="KW-0846">Cobalamin</keyword>
<keyword evidence="11 14" id="KW-0170">Cobalt</keyword>
<evidence type="ECO:0000256" key="12">
    <source>
        <dbReference type="ARBA" id="ARBA00025437"/>
    </source>
</evidence>
<comment type="cofactor">
    <cofactor evidence="1 14">
        <name>adenosylcob(III)alamin</name>
        <dbReference type="ChEBI" id="CHEBI:18408"/>
    </cofactor>
</comment>
<proteinExistence type="inferred from homology"/>
<dbReference type="SUPFAM" id="SSF48168">
    <property type="entry name" value="R1 subunit of ribonucleotide reductase, N-terminal domain"/>
    <property type="match status" value="1"/>
</dbReference>
<comment type="function">
    <text evidence="12 14">Catalyzes the reduction of ribonucleotides to deoxyribonucleotides. May function to provide a pool of deoxyribonucleotide precursors for DNA repair during oxygen limitation and/or for immediate growth after restoration of oxygen.</text>
</comment>
<feature type="compositionally biased region" description="Low complexity" evidence="15">
    <location>
        <begin position="1"/>
        <end position="22"/>
    </location>
</feature>
<dbReference type="InterPro" id="IPR050862">
    <property type="entry name" value="RdRp_reductase_class-2"/>
</dbReference>
<dbReference type="GO" id="GO:0004748">
    <property type="term" value="F:ribonucleoside-diphosphate reductase activity, thioredoxin disulfide as acceptor"/>
    <property type="evidence" value="ECO:0007669"/>
    <property type="project" value="UniProtKB-EC"/>
</dbReference>
<keyword evidence="10" id="KW-1015">Disulfide bond</keyword>
<dbReference type="GO" id="GO:0005524">
    <property type="term" value="F:ATP binding"/>
    <property type="evidence" value="ECO:0007669"/>
    <property type="project" value="InterPro"/>
</dbReference>
<evidence type="ECO:0000256" key="10">
    <source>
        <dbReference type="ARBA" id="ARBA00023157"/>
    </source>
</evidence>
<dbReference type="SUPFAM" id="SSF51998">
    <property type="entry name" value="PFL-like glycyl radical enzymes"/>
    <property type="match status" value="1"/>
</dbReference>
<dbReference type="Pfam" id="PF12637">
    <property type="entry name" value="TSCPD"/>
    <property type="match status" value="1"/>
</dbReference>
<evidence type="ECO:0000256" key="15">
    <source>
        <dbReference type="SAM" id="MobiDB-lite"/>
    </source>
</evidence>
<gene>
    <name evidence="19" type="ORF">ENR63_02770</name>
</gene>
<dbReference type="EMBL" id="DSRT01000149">
    <property type="protein sequence ID" value="HGW29819.1"/>
    <property type="molecule type" value="Genomic_DNA"/>
</dbReference>
<evidence type="ECO:0000256" key="7">
    <source>
        <dbReference type="ARBA" id="ARBA00022741"/>
    </source>
</evidence>
<evidence type="ECO:0000313" key="19">
    <source>
        <dbReference type="EMBL" id="HGW29819.1"/>
    </source>
</evidence>
<dbReference type="GO" id="GO:0071897">
    <property type="term" value="P:DNA biosynthetic process"/>
    <property type="evidence" value="ECO:0007669"/>
    <property type="project" value="UniProtKB-KW"/>
</dbReference>
<comment type="catalytic activity">
    <reaction evidence="13 14">
        <text>a 2'-deoxyribonucleoside 5'-diphosphate + [thioredoxin]-disulfide + H2O = a ribonucleoside 5'-diphosphate + [thioredoxin]-dithiol</text>
        <dbReference type="Rhea" id="RHEA:23252"/>
        <dbReference type="Rhea" id="RHEA-COMP:10698"/>
        <dbReference type="Rhea" id="RHEA-COMP:10700"/>
        <dbReference type="ChEBI" id="CHEBI:15377"/>
        <dbReference type="ChEBI" id="CHEBI:29950"/>
        <dbReference type="ChEBI" id="CHEBI:50058"/>
        <dbReference type="ChEBI" id="CHEBI:57930"/>
        <dbReference type="ChEBI" id="CHEBI:73316"/>
        <dbReference type="EC" id="1.17.4.1"/>
    </reaction>
</comment>
<dbReference type="NCBIfam" id="TIGR02504">
    <property type="entry name" value="NrdJ_Z"/>
    <property type="match status" value="1"/>
</dbReference>
<name>A0A7C4XTL7_UNCKA</name>
<dbReference type="CDD" id="cd02888">
    <property type="entry name" value="RNR_II_dimer"/>
    <property type="match status" value="1"/>
</dbReference>
<dbReference type="Gene3D" id="3.20.70.20">
    <property type="match status" value="1"/>
</dbReference>
<feature type="region of interest" description="Disordered" evidence="15">
    <location>
        <begin position="1"/>
        <end position="42"/>
    </location>
</feature>
<dbReference type="PRINTS" id="PR01183">
    <property type="entry name" value="RIBORDTASEM1"/>
</dbReference>
<reference evidence="19" key="1">
    <citation type="journal article" date="2020" name="mSystems">
        <title>Genome- and Community-Level Interaction Insights into Carbon Utilization and Element Cycling Functions of Hydrothermarchaeota in Hydrothermal Sediment.</title>
        <authorList>
            <person name="Zhou Z."/>
            <person name="Liu Y."/>
            <person name="Xu W."/>
            <person name="Pan J."/>
            <person name="Luo Z.H."/>
            <person name="Li M."/>
        </authorList>
    </citation>
    <scope>NUCLEOTIDE SEQUENCE [LARGE SCALE GENOMIC DNA]</scope>
    <source>
        <strain evidence="19">SpSt-417</strain>
    </source>
</reference>
<evidence type="ECO:0000256" key="13">
    <source>
        <dbReference type="ARBA" id="ARBA00047754"/>
    </source>
</evidence>
<evidence type="ECO:0000256" key="2">
    <source>
        <dbReference type="ARBA" id="ARBA00007405"/>
    </source>
</evidence>
<evidence type="ECO:0000259" key="16">
    <source>
        <dbReference type="Pfam" id="PF00317"/>
    </source>
</evidence>
<dbReference type="InterPro" id="IPR008926">
    <property type="entry name" value="RNR_R1-su_N"/>
</dbReference>
<keyword evidence="6 14" id="KW-0237">DNA synthesis</keyword>
<organism evidence="19">
    <name type="scientific">candidate division WWE3 bacterium</name>
    <dbReference type="NCBI Taxonomy" id="2053526"/>
    <lineage>
        <taxon>Bacteria</taxon>
        <taxon>Katanobacteria</taxon>
    </lineage>
</organism>
<comment type="caution">
    <text evidence="19">The sequence shown here is derived from an EMBL/GenBank/DDBJ whole genome shotgun (WGS) entry which is preliminary data.</text>
</comment>
<evidence type="ECO:0000256" key="6">
    <source>
        <dbReference type="ARBA" id="ARBA00022634"/>
    </source>
</evidence>
<dbReference type="InterPro" id="IPR024434">
    <property type="entry name" value="TSCPD_dom"/>
</dbReference>
<evidence type="ECO:0000256" key="8">
    <source>
        <dbReference type="ARBA" id="ARBA00023002"/>
    </source>
</evidence>
<keyword evidence="7 14" id="KW-0547">Nucleotide-binding</keyword>
<dbReference type="InterPro" id="IPR000788">
    <property type="entry name" value="RNR_lg_C"/>
</dbReference>
<evidence type="ECO:0000256" key="5">
    <source>
        <dbReference type="ARBA" id="ARBA00022628"/>
    </source>
</evidence>
<dbReference type="AlphaFoldDB" id="A0A7C4XTL7"/>
<dbReference type="GO" id="GO:0009263">
    <property type="term" value="P:deoxyribonucleotide biosynthetic process"/>
    <property type="evidence" value="ECO:0007669"/>
    <property type="project" value="UniProtKB-KW"/>
</dbReference>
<evidence type="ECO:0000259" key="18">
    <source>
        <dbReference type="Pfam" id="PF12637"/>
    </source>
</evidence>
<comment type="similarity">
    <text evidence="2 14">Belongs to the ribonucleoside diphosphate reductase class-2 family.</text>
</comment>
<dbReference type="Pfam" id="PF00317">
    <property type="entry name" value="Ribonuc_red_lgN"/>
    <property type="match status" value="1"/>
</dbReference>
<protein>
    <recommendedName>
        <fullName evidence="4 14">Vitamin B12-dependent ribonucleotide reductase</fullName>
        <ecNumber evidence="3 14">1.17.4.1</ecNumber>
    </recommendedName>
</protein>
<feature type="domain" description="Ribonucleotide reductase large subunit N-terminal" evidence="16">
    <location>
        <begin position="40"/>
        <end position="118"/>
    </location>
</feature>